<dbReference type="Gene3D" id="3.40.50.980">
    <property type="match status" value="2"/>
</dbReference>
<dbReference type="GO" id="GO:0043041">
    <property type="term" value="P:amino acid activation for nonribosomal peptide biosynthetic process"/>
    <property type="evidence" value="ECO:0007669"/>
    <property type="project" value="TreeGrafter"/>
</dbReference>
<dbReference type="SUPFAM" id="SSF47336">
    <property type="entry name" value="ACP-like"/>
    <property type="match status" value="1"/>
</dbReference>
<gene>
    <name evidence="4" type="ORF">DF051_32520</name>
</gene>
<dbReference type="InterPro" id="IPR020845">
    <property type="entry name" value="AMP-binding_CS"/>
</dbReference>
<dbReference type="InterPro" id="IPR020806">
    <property type="entry name" value="PKS_PP-bd"/>
</dbReference>
<dbReference type="Pfam" id="PF00550">
    <property type="entry name" value="PP-binding"/>
    <property type="match status" value="1"/>
</dbReference>
<evidence type="ECO:0000256" key="1">
    <source>
        <dbReference type="ARBA" id="ARBA00022450"/>
    </source>
</evidence>
<dbReference type="InterPro" id="IPR009081">
    <property type="entry name" value="PP-bd_ACP"/>
</dbReference>
<comment type="caution">
    <text evidence="4">The sequence shown here is derived from an EMBL/GenBank/DDBJ whole genome shotgun (WGS) entry which is preliminary data.</text>
</comment>
<dbReference type="AlphaFoldDB" id="A0A3N8PKT3"/>
<dbReference type="SMART" id="SM01294">
    <property type="entry name" value="PKS_PP_betabranch"/>
    <property type="match status" value="1"/>
</dbReference>
<proteinExistence type="predicted"/>
<dbReference type="InterPro" id="IPR000873">
    <property type="entry name" value="AMP-dep_synth/lig_dom"/>
</dbReference>
<sequence>MRTRCSIACRASKYPAITFQCSRSRTSPVSLRSFNPFVLNPAMTESIYSPRIPHLAFEQRAAAAPDRIAALSERESVTYGELNARANRLARFLRDEVGIRAGEAVGVCTDHDPVRLVALLAILKCGAVYVPVDAACPEDRMRHMVQRARIAFVLTALEGRAMTQLGGVPQSDVYAALNRASQLSSDNLGLDAELHDPLYVIFTSGSTGLPKGVAVSHAAAWNHFSWIIDYLGFREDDRWLQSINPCFDPSMHELLAPLTIGATVCFLGGTHRIDSVEIVAAIRRHAATHITTVPTMFNLITQTPGFEQCTSLKAICVGGEVFRPSLAERARRLLPNTVVHNVYGPTEATIMASAWPFDDAPRDSLPIGAPVSHTRFYLRRTAADGVTDAIVPTTPGEEGELCISGAALANGYVNDAAETARRFIANPLFETGDLPVYSRIYLTGDICRVDADGLVHCVGRVDDQVKINGQRVELAEIESAVLRSPMVRDATALVVGDRLTAIVVLADGHDTAWMRALSETAAHALPAAWLPKDWVAVAEIPRQATSGKADRRALVDLCRQASERTRADDVPANDVESEIGRALAQLIGLGSDALIDRDEPFAEIGLDSLGVQALSLRLSTTFGVSLRAEDMFEYYTIDLLSREIHSRLATA</sequence>
<dbReference type="Pfam" id="PF13193">
    <property type="entry name" value="AMP-binding_C"/>
    <property type="match status" value="1"/>
</dbReference>
<dbReference type="Gene3D" id="1.10.1200.10">
    <property type="entry name" value="ACP-like"/>
    <property type="match status" value="1"/>
</dbReference>
<dbReference type="InterPro" id="IPR025110">
    <property type="entry name" value="AMP-bd_C"/>
</dbReference>
<dbReference type="CDD" id="cd05930">
    <property type="entry name" value="A_NRPS"/>
    <property type="match status" value="1"/>
</dbReference>
<dbReference type="Pfam" id="PF00501">
    <property type="entry name" value="AMP-binding"/>
    <property type="match status" value="1"/>
</dbReference>
<dbReference type="PANTHER" id="PTHR45527">
    <property type="entry name" value="NONRIBOSOMAL PEPTIDE SYNTHETASE"/>
    <property type="match status" value="1"/>
</dbReference>
<dbReference type="GO" id="GO:0005737">
    <property type="term" value="C:cytoplasm"/>
    <property type="evidence" value="ECO:0007669"/>
    <property type="project" value="TreeGrafter"/>
</dbReference>
<dbReference type="InterPro" id="IPR036736">
    <property type="entry name" value="ACP-like_sf"/>
</dbReference>
<dbReference type="SMART" id="SM00823">
    <property type="entry name" value="PKS_PP"/>
    <property type="match status" value="1"/>
</dbReference>
<reference evidence="4 5" key="1">
    <citation type="submission" date="2018-08" db="EMBL/GenBank/DDBJ databases">
        <title>Comparative analysis of Burkholderia isolates from Puerto Rico.</title>
        <authorList>
            <person name="Hall C."/>
            <person name="Sahl J."/>
            <person name="Wagner D."/>
        </authorList>
    </citation>
    <scope>NUCLEOTIDE SEQUENCE [LARGE SCALE GENOMIC DNA]</scope>
    <source>
        <strain evidence="4 5">Bp9025</strain>
    </source>
</reference>
<dbReference type="Proteomes" id="UP000277921">
    <property type="component" value="Unassembled WGS sequence"/>
</dbReference>
<accession>A0A3N8PKT3</accession>
<evidence type="ECO:0000259" key="3">
    <source>
        <dbReference type="PROSITE" id="PS50075"/>
    </source>
</evidence>
<dbReference type="InterPro" id="IPR045851">
    <property type="entry name" value="AMP-bd_C_sf"/>
</dbReference>
<evidence type="ECO:0000256" key="2">
    <source>
        <dbReference type="ARBA" id="ARBA00022553"/>
    </source>
</evidence>
<dbReference type="EMBL" id="QTQV01000027">
    <property type="protein sequence ID" value="RQT07406.1"/>
    <property type="molecule type" value="Genomic_DNA"/>
</dbReference>
<feature type="domain" description="Carrier" evidence="3">
    <location>
        <begin position="573"/>
        <end position="648"/>
    </location>
</feature>
<evidence type="ECO:0000313" key="5">
    <source>
        <dbReference type="Proteomes" id="UP000277921"/>
    </source>
</evidence>
<keyword evidence="2" id="KW-0597">Phosphoprotein</keyword>
<dbReference type="NCBIfam" id="TIGR01733">
    <property type="entry name" value="AA-adenyl-dom"/>
    <property type="match status" value="1"/>
</dbReference>
<protein>
    <submittedName>
        <fullName evidence="4">Amino acid adenylation domain-containing protein</fullName>
    </submittedName>
</protein>
<dbReference type="PROSITE" id="PS50075">
    <property type="entry name" value="CARRIER"/>
    <property type="match status" value="1"/>
</dbReference>
<dbReference type="Gene3D" id="2.30.38.10">
    <property type="entry name" value="Luciferase, Domain 3"/>
    <property type="match status" value="1"/>
</dbReference>
<dbReference type="SUPFAM" id="SSF56801">
    <property type="entry name" value="Acetyl-CoA synthetase-like"/>
    <property type="match status" value="1"/>
</dbReference>
<organism evidence="4 5">
    <name type="scientific">Burkholderia contaminans</name>
    <dbReference type="NCBI Taxonomy" id="488447"/>
    <lineage>
        <taxon>Bacteria</taxon>
        <taxon>Pseudomonadati</taxon>
        <taxon>Pseudomonadota</taxon>
        <taxon>Betaproteobacteria</taxon>
        <taxon>Burkholderiales</taxon>
        <taxon>Burkholderiaceae</taxon>
        <taxon>Burkholderia</taxon>
        <taxon>Burkholderia cepacia complex</taxon>
    </lineage>
</organism>
<dbReference type="GO" id="GO:0044550">
    <property type="term" value="P:secondary metabolite biosynthetic process"/>
    <property type="evidence" value="ECO:0007669"/>
    <property type="project" value="TreeGrafter"/>
</dbReference>
<evidence type="ECO:0000313" key="4">
    <source>
        <dbReference type="EMBL" id="RQT07406.1"/>
    </source>
</evidence>
<name>A0A3N8PKT3_9BURK</name>
<dbReference type="InterPro" id="IPR010071">
    <property type="entry name" value="AA_adenyl_dom"/>
</dbReference>
<dbReference type="PROSITE" id="PS00455">
    <property type="entry name" value="AMP_BINDING"/>
    <property type="match status" value="1"/>
</dbReference>
<dbReference type="GO" id="GO:0031177">
    <property type="term" value="F:phosphopantetheine binding"/>
    <property type="evidence" value="ECO:0007669"/>
    <property type="project" value="InterPro"/>
</dbReference>
<keyword evidence="1" id="KW-0596">Phosphopantetheine</keyword>
<dbReference type="PANTHER" id="PTHR45527:SF1">
    <property type="entry name" value="FATTY ACID SYNTHASE"/>
    <property type="match status" value="1"/>
</dbReference>
<dbReference type="Gene3D" id="3.30.300.30">
    <property type="match status" value="1"/>
</dbReference>